<dbReference type="PANTHER" id="PTHR43464">
    <property type="entry name" value="METHYLTRANSFERASE"/>
    <property type="match status" value="1"/>
</dbReference>
<dbReference type="Pfam" id="PF13649">
    <property type="entry name" value="Methyltransf_25"/>
    <property type="match status" value="1"/>
</dbReference>
<dbReference type="InterPro" id="IPR029063">
    <property type="entry name" value="SAM-dependent_MTases_sf"/>
</dbReference>
<dbReference type="GO" id="GO:0008168">
    <property type="term" value="F:methyltransferase activity"/>
    <property type="evidence" value="ECO:0007669"/>
    <property type="project" value="UniProtKB-KW"/>
</dbReference>
<dbReference type="EMBL" id="STGY01000057">
    <property type="protein sequence ID" value="THV40214.1"/>
    <property type="molecule type" value="Genomic_DNA"/>
</dbReference>
<dbReference type="GO" id="GO:0032259">
    <property type="term" value="P:methylation"/>
    <property type="evidence" value="ECO:0007669"/>
    <property type="project" value="UniProtKB-KW"/>
</dbReference>
<evidence type="ECO:0000256" key="3">
    <source>
        <dbReference type="ARBA" id="ARBA00022691"/>
    </source>
</evidence>
<keyword evidence="7" id="KW-1185">Reference proteome</keyword>
<dbReference type="Gene3D" id="3.40.50.150">
    <property type="entry name" value="Vaccinia Virus protein VP39"/>
    <property type="match status" value="1"/>
</dbReference>
<sequence length="205" mass="22278">MGEQTETNEEADARQWEERYRGQDRLFSGEPNGTLVAEVSGMSPGSALDVGCGEGADALWLAGRGWRTTGIDVSETALRRADESDPNRGVTWTRTNVLATPPVGRYDLVSVHYFPLRHPRDEAAVRGLLDAVAPGGTLLFVGHASADLVKHTDIDPGDYYQPDDVAGLLGDGWTVLVNETRPRTRPGPPGTHHTRDAVLRVVRAR</sequence>
<name>A0A4S8QHQ0_9ACTN</name>
<feature type="domain" description="Methyltransferase" evidence="5">
    <location>
        <begin position="48"/>
        <end position="136"/>
    </location>
</feature>
<dbReference type="InterPro" id="IPR041698">
    <property type="entry name" value="Methyltransf_25"/>
</dbReference>
<evidence type="ECO:0000256" key="2">
    <source>
        <dbReference type="ARBA" id="ARBA00022679"/>
    </source>
</evidence>
<dbReference type="Proteomes" id="UP000308760">
    <property type="component" value="Unassembled WGS sequence"/>
</dbReference>
<organism evidence="6 7">
    <name type="scientific">Glycomyces buryatensis</name>
    <dbReference type="NCBI Taxonomy" id="2570927"/>
    <lineage>
        <taxon>Bacteria</taxon>
        <taxon>Bacillati</taxon>
        <taxon>Actinomycetota</taxon>
        <taxon>Actinomycetes</taxon>
        <taxon>Glycomycetales</taxon>
        <taxon>Glycomycetaceae</taxon>
        <taxon>Glycomyces</taxon>
    </lineage>
</organism>
<dbReference type="RefSeq" id="WP_136535559.1">
    <property type="nucleotide sequence ID" value="NZ_STGY01000057.1"/>
</dbReference>
<dbReference type="AlphaFoldDB" id="A0A4S8QHQ0"/>
<reference evidence="7" key="1">
    <citation type="submission" date="2019-04" db="EMBL/GenBank/DDBJ databases">
        <title>Nocardioides xinjiangensis sp. nov.</title>
        <authorList>
            <person name="Liu S."/>
        </authorList>
    </citation>
    <scope>NUCLEOTIDE SEQUENCE [LARGE SCALE GENOMIC DNA]</scope>
    <source>
        <strain evidence="7">18</strain>
    </source>
</reference>
<comment type="caution">
    <text evidence="6">The sequence shown here is derived from an EMBL/GenBank/DDBJ whole genome shotgun (WGS) entry which is preliminary data.</text>
</comment>
<gene>
    <name evidence="6" type="ORF">FAB82_16095</name>
</gene>
<feature type="compositionally biased region" description="Basic and acidic residues" evidence="4">
    <location>
        <begin position="11"/>
        <end position="20"/>
    </location>
</feature>
<dbReference type="SUPFAM" id="SSF53335">
    <property type="entry name" value="S-adenosyl-L-methionine-dependent methyltransferases"/>
    <property type="match status" value="1"/>
</dbReference>
<accession>A0A4S8QHQ0</accession>
<evidence type="ECO:0000313" key="7">
    <source>
        <dbReference type="Proteomes" id="UP000308760"/>
    </source>
</evidence>
<proteinExistence type="predicted"/>
<evidence type="ECO:0000313" key="6">
    <source>
        <dbReference type="EMBL" id="THV40214.1"/>
    </source>
</evidence>
<dbReference type="PANTHER" id="PTHR43464:SF19">
    <property type="entry name" value="UBIQUINONE BIOSYNTHESIS O-METHYLTRANSFERASE, MITOCHONDRIAL"/>
    <property type="match status" value="1"/>
</dbReference>
<feature type="region of interest" description="Disordered" evidence="4">
    <location>
        <begin position="1"/>
        <end position="20"/>
    </location>
</feature>
<dbReference type="OrthoDB" id="9786503at2"/>
<evidence type="ECO:0000256" key="4">
    <source>
        <dbReference type="SAM" id="MobiDB-lite"/>
    </source>
</evidence>
<evidence type="ECO:0000256" key="1">
    <source>
        <dbReference type="ARBA" id="ARBA00022603"/>
    </source>
</evidence>
<feature type="compositionally biased region" description="Acidic residues" evidence="4">
    <location>
        <begin position="1"/>
        <end position="10"/>
    </location>
</feature>
<keyword evidence="3" id="KW-0949">S-adenosyl-L-methionine</keyword>
<keyword evidence="2 6" id="KW-0808">Transferase</keyword>
<keyword evidence="1 6" id="KW-0489">Methyltransferase</keyword>
<reference evidence="6 7" key="2">
    <citation type="submission" date="2019-05" db="EMBL/GenBank/DDBJ databases">
        <title>Glycomyces buryatensis sp. nov.</title>
        <authorList>
            <person name="Nikitina E."/>
        </authorList>
    </citation>
    <scope>NUCLEOTIDE SEQUENCE [LARGE SCALE GENOMIC DNA]</scope>
    <source>
        <strain evidence="6 7">18</strain>
    </source>
</reference>
<protein>
    <submittedName>
        <fullName evidence="6">Class I SAM-dependent methyltransferase</fullName>
    </submittedName>
</protein>
<dbReference type="CDD" id="cd02440">
    <property type="entry name" value="AdoMet_MTases"/>
    <property type="match status" value="1"/>
</dbReference>
<evidence type="ECO:0000259" key="5">
    <source>
        <dbReference type="Pfam" id="PF13649"/>
    </source>
</evidence>